<dbReference type="Pfam" id="PF12766">
    <property type="entry name" value="Pyridox_oxase_2"/>
    <property type="match status" value="1"/>
</dbReference>
<dbReference type="RefSeq" id="XP_040690813.1">
    <property type="nucleotide sequence ID" value="XM_040832870.1"/>
</dbReference>
<dbReference type="InterPro" id="IPR012349">
    <property type="entry name" value="Split_barrel_FMN-bd"/>
</dbReference>
<proteinExistence type="predicted"/>
<keyword evidence="3" id="KW-1185">Reference proteome</keyword>
<dbReference type="Proteomes" id="UP000184383">
    <property type="component" value="Unassembled WGS sequence"/>
</dbReference>
<name>A0A1L9RQP9_ASPWE</name>
<dbReference type="VEuPathDB" id="FungiDB:ASPWEDRAFT_26548"/>
<dbReference type="PANTHER" id="PTHR28243">
    <property type="entry name" value="AGL049CP"/>
    <property type="match status" value="1"/>
</dbReference>
<reference evidence="3" key="1">
    <citation type="journal article" date="2017" name="Genome Biol.">
        <title>Comparative genomics reveals high biological diversity and specific adaptations in the industrially and medically important fungal genus Aspergillus.</title>
        <authorList>
            <person name="de Vries R.P."/>
            <person name="Riley R."/>
            <person name="Wiebenga A."/>
            <person name="Aguilar-Osorio G."/>
            <person name="Amillis S."/>
            <person name="Uchima C.A."/>
            <person name="Anderluh G."/>
            <person name="Asadollahi M."/>
            <person name="Askin M."/>
            <person name="Barry K."/>
            <person name="Battaglia E."/>
            <person name="Bayram O."/>
            <person name="Benocci T."/>
            <person name="Braus-Stromeyer S.A."/>
            <person name="Caldana C."/>
            <person name="Canovas D."/>
            <person name="Cerqueira G.C."/>
            <person name="Chen F."/>
            <person name="Chen W."/>
            <person name="Choi C."/>
            <person name="Clum A."/>
            <person name="Dos Santos R.A."/>
            <person name="Damasio A.R."/>
            <person name="Diallinas G."/>
            <person name="Emri T."/>
            <person name="Fekete E."/>
            <person name="Flipphi M."/>
            <person name="Freyberg S."/>
            <person name="Gallo A."/>
            <person name="Gournas C."/>
            <person name="Habgood R."/>
            <person name="Hainaut M."/>
            <person name="Harispe M.L."/>
            <person name="Henrissat B."/>
            <person name="Hilden K.S."/>
            <person name="Hope R."/>
            <person name="Hossain A."/>
            <person name="Karabika E."/>
            <person name="Karaffa L."/>
            <person name="Karanyi Z."/>
            <person name="Krasevec N."/>
            <person name="Kuo A."/>
            <person name="Kusch H."/>
            <person name="LaButti K."/>
            <person name="Lagendijk E.L."/>
            <person name="Lapidus A."/>
            <person name="Levasseur A."/>
            <person name="Lindquist E."/>
            <person name="Lipzen A."/>
            <person name="Logrieco A.F."/>
            <person name="MacCabe A."/>
            <person name="Maekelae M.R."/>
            <person name="Malavazi I."/>
            <person name="Melin P."/>
            <person name="Meyer V."/>
            <person name="Mielnichuk N."/>
            <person name="Miskei M."/>
            <person name="Molnar A.P."/>
            <person name="Mule G."/>
            <person name="Ngan C.Y."/>
            <person name="Orejas M."/>
            <person name="Orosz E."/>
            <person name="Ouedraogo J.P."/>
            <person name="Overkamp K.M."/>
            <person name="Park H.-S."/>
            <person name="Perrone G."/>
            <person name="Piumi F."/>
            <person name="Punt P.J."/>
            <person name="Ram A.F."/>
            <person name="Ramon A."/>
            <person name="Rauscher S."/>
            <person name="Record E."/>
            <person name="Riano-Pachon D.M."/>
            <person name="Robert V."/>
            <person name="Roehrig J."/>
            <person name="Ruller R."/>
            <person name="Salamov A."/>
            <person name="Salih N.S."/>
            <person name="Samson R.A."/>
            <person name="Sandor E."/>
            <person name="Sanguinetti M."/>
            <person name="Schuetze T."/>
            <person name="Sepcic K."/>
            <person name="Shelest E."/>
            <person name="Sherlock G."/>
            <person name="Sophianopoulou V."/>
            <person name="Squina F.M."/>
            <person name="Sun H."/>
            <person name="Susca A."/>
            <person name="Todd R.B."/>
            <person name="Tsang A."/>
            <person name="Unkles S.E."/>
            <person name="van de Wiele N."/>
            <person name="van Rossen-Uffink D."/>
            <person name="Oliveira J.V."/>
            <person name="Vesth T.C."/>
            <person name="Visser J."/>
            <person name="Yu J.-H."/>
            <person name="Zhou M."/>
            <person name="Andersen M.R."/>
            <person name="Archer D.B."/>
            <person name="Baker S.E."/>
            <person name="Benoit I."/>
            <person name="Brakhage A.A."/>
            <person name="Braus G.H."/>
            <person name="Fischer R."/>
            <person name="Frisvad J.C."/>
            <person name="Goldman G.H."/>
            <person name="Houbraken J."/>
            <person name="Oakley B."/>
            <person name="Pocsi I."/>
            <person name="Scazzocchio C."/>
            <person name="Seiboth B."/>
            <person name="vanKuyk P.A."/>
            <person name="Wortman J."/>
            <person name="Dyer P.S."/>
            <person name="Grigoriev I.V."/>
        </authorList>
    </citation>
    <scope>NUCLEOTIDE SEQUENCE [LARGE SCALE GENOMIC DNA]</scope>
    <source>
        <strain evidence="3">DTO 134E9</strain>
    </source>
</reference>
<dbReference type="AlphaFoldDB" id="A0A1L9RQP9"/>
<dbReference type="PANTHER" id="PTHR28243:SF1">
    <property type="entry name" value="PYRIDOXAMINE 5'-PHOSPHATE OXIDASE ALR4036 FAMILY FMN-BINDING DOMAIN-CONTAINING PROTEIN"/>
    <property type="match status" value="1"/>
</dbReference>
<feature type="domain" description="Pyridoxamine 5'-phosphate oxidase Alr4036 family FMN-binding" evidence="1">
    <location>
        <begin position="9"/>
        <end position="126"/>
    </location>
</feature>
<protein>
    <recommendedName>
        <fullName evidence="1">Pyridoxamine 5'-phosphate oxidase Alr4036 family FMN-binding domain-containing protein</fullName>
    </recommendedName>
</protein>
<dbReference type="GeneID" id="63748718"/>
<evidence type="ECO:0000259" key="1">
    <source>
        <dbReference type="Pfam" id="PF12766"/>
    </source>
</evidence>
<dbReference type="Gene3D" id="2.30.110.10">
    <property type="entry name" value="Electron Transport, Fmn-binding Protein, Chain A"/>
    <property type="match status" value="1"/>
</dbReference>
<gene>
    <name evidence="2" type="ORF">ASPWEDRAFT_26548</name>
</gene>
<dbReference type="OrthoDB" id="5394411at2759"/>
<dbReference type="InterPro" id="IPR024624">
    <property type="entry name" value="Pyridox_Oxase_Alr4036_FMN-bd"/>
</dbReference>
<dbReference type="SUPFAM" id="SSF50475">
    <property type="entry name" value="FMN-binding split barrel"/>
    <property type="match status" value="1"/>
</dbReference>
<organism evidence="2 3">
    <name type="scientific">Aspergillus wentii DTO 134E9</name>
    <dbReference type="NCBI Taxonomy" id="1073089"/>
    <lineage>
        <taxon>Eukaryota</taxon>
        <taxon>Fungi</taxon>
        <taxon>Dikarya</taxon>
        <taxon>Ascomycota</taxon>
        <taxon>Pezizomycotina</taxon>
        <taxon>Eurotiomycetes</taxon>
        <taxon>Eurotiomycetidae</taxon>
        <taxon>Eurotiales</taxon>
        <taxon>Aspergillaceae</taxon>
        <taxon>Aspergillus</taxon>
        <taxon>Aspergillus subgen. Cremei</taxon>
    </lineage>
</organism>
<dbReference type="EMBL" id="KV878211">
    <property type="protein sequence ID" value="OJJ37137.1"/>
    <property type="molecule type" value="Genomic_DNA"/>
</dbReference>
<sequence>MATAPSSAAPWRTRFETHLNKNSSSEFLLSTIGHDAQNRPVPRSRVCGFRGFFPTPDLHSSAAETLEKQAGGGNPGVYESDMITFTTDVRMEKVGQLSASGNVVEGVFWLKDVGSQWRVKGVAFVIGDAGGGEGEDEARREIQRGLRVKDGEEGRVGDWGWEKQVTTYFANHTPVLRGSFKSPPPGQPRSQVPADPNVKLGQKVDDIFDPIARKNFRVVVIRPEEVEQLDVSDYENPQRWNWTWDEKKGQWEEVELWP</sequence>
<dbReference type="STRING" id="1073089.A0A1L9RQP9"/>
<dbReference type="GO" id="GO:0010181">
    <property type="term" value="F:FMN binding"/>
    <property type="evidence" value="ECO:0007669"/>
    <property type="project" value="InterPro"/>
</dbReference>
<evidence type="ECO:0000313" key="3">
    <source>
        <dbReference type="Proteomes" id="UP000184383"/>
    </source>
</evidence>
<evidence type="ECO:0000313" key="2">
    <source>
        <dbReference type="EMBL" id="OJJ37137.1"/>
    </source>
</evidence>
<accession>A0A1L9RQP9</accession>